<dbReference type="AlphaFoldDB" id="A0A6P7SMP7"/>
<dbReference type="GO" id="GO:0005634">
    <property type="term" value="C:nucleus"/>
    <property type="evidence" value="ECO:0007669"/>
    <property type="project" value="TreeGrafter"/>
</dbReference>
<dbReference type="PANTHER" id="PTHR46060">
    <property type="entry name" value="MARINER MOS1 TRANSPOSASE-LIKE PROTEIN"/>
    <property type="match status" value="1"/>
</dbReference>
<organism evidence="1 2">
    <name type="scientific">Octopus sinensis</name>
    <name type="common">East Asian common octopus</name>
    <dbReference type="NCBI Taxonomy" id="2607531"/>
    <lineage>
        <taxon>Eukaryota</taxon>
        <taxon>Metazoa</taxon>
        <taxon>Spiralia</taxon>
        <taxon>Lophotrochozoa</taxon>
        <taxon>Mollusca</taxon>
        <taxon>Cephalopoda</taxon>
        <taxon>Coleoidea</taxon>
        <taxon>Octopodiformes</taxon>
        <taxon>Octopoda</taxon>
        <taxon>Incirrata</taxon>
        <taxon>Octopodidae</taxon>
        <taxon>Octopus</taxon>
    </lineage>
</organism>
<dbReference type="Proteomes" id="UP000515154">
    <property type="component" value="Linkage group LG7"/>
</dbReference>
<dbReference type="RefSeq" id="XP_029639565.1">
    <property type="nucleotide sequence ID" value="XM_029783705.1"/>
</dbReference>
<protein>
    <submittedName>
        <fullName evidence="2">Histone-lysine N-methyltransferase SETMAR-like</fullName>
    </submittedName>
</protein>
<dbReference type="GO" id="GO:0006303">
    <property type="term" value="P:double-strand break repair via nonhomologous end joining"/>
    <property type="evidence" value="ECO:0007669"/>
    <property type="project" value="TreeGrafter"/>
</dbReference>
<dbReference type="GO" id="GO:0044774">
    <property type="term" value="P:mitotic DNA integrity checkpoint signaling"/>
    <property type="evidence" value="ECO:0007669"/>
    <property type="project" value="TreeGrafter"/>
</dbReference>
<reference evidence="2" key="1">
    <citation type="submission" date="2025-08" db="UniProtKB">
        <authorList>
            <consortium name="RefSeq"/>
        </authorList>
    </citation>
    <scope>IDENTIFICATION</scope>
</reference>
<dbReference type="GO" id="GO:0000793">
    <property type="term" value="C:condensed chromosome"/>
    <property type="evidence" value="ECO:0007669"/>
    <property type="project" value="TreeGrafter"/>
</dbReference>
<dbReference type="GO" id="GO:0003697">
    <property type="term" value="F:single-stranded DNA binding"/>
    <property type="evidence" value="ECO:0007669"/>
    <property type="project" value="TreeGrafter"/>
</dbReference>
<dbReference type="KEGG" id="osn:115214505"/>
<proteinExistence type="predicted"/>
<dbReference type="GO" id="GO:0044547">
    <property type="term" value="F:DNA topoisomerase binding"/>
    <property type="evidence" value="ECO:0007669"/>
    <property type="project" value="TreeGrafter"/>
</dbReference>
<dbReference type="PANTHER" id="PTHR46060:SF2">
    <property type="entry name" value="HISTONE-LYSINE N-METHYLTRANSFERASE SETMAR"/>
    <property type="match status" value="1"/>
</dbReference>
<dbReference type="GO" id="GO:0042800">
    <property type="term" value="F:histone H3K4 methyltransferase activity"/>
    <property type="evidence" value="ECO:0007669"/>
    <property type="project" value="TreeGrafter"/>
</dbReference>
<keyword evidence="1" id="KW-1185">Reference proteome</keyword>
<dbReference type="GO" id="GO:0000729">
    <property type="term" value="P:DNA double-strand break processing"/>
    <property type="evidence" value="ECO:0007669"/>
    <property type="project" value="TreeGrafter"/>
</dbReference>
<accession>A0A6P7SMP7</accession>
<evidence type="ECO:0000313" key="2">
    <source>
        <dbReference type="RefSeq" id="XP_029639565.1"/>
    </source>
</evidence>
<dbReference type="GO" id="GO:0003690">
    <property type="term" value="F:double-stranded DNA binding"/>
    <property type="evidence" value="ECO:0007669"/>
    <property type="project" value="TreeGrafter"/>
</dbReference>
<dbReference type="GO" id="GO:0046975">
    <property type="term" value="F:histone H3K36 methyltransferase activity"/>
    <property type="evidence" value="ECO:0007669"/>
    <property type="project" value="TreeGrafter"/>
</dbReference>
<evidence type="ECO:0000313" key="1">
    <source>
        <dbReference type="Proteomes" id="UP000515154"/>
    </source>
</evidence>
<dbReference type="Pfam" id="PF01359">
    <property type="entry name" value="Transposase_1"/>
    <property type="match status" value="1"/>
</dbReference>
<sequence>MNKFVLHQLKEIQRNRHLTVCSRLISWLEREPFLYRLITCDEKWILFDNSRRTGQWSDAGESPEHNPKPPLHLKDLMVALWWSTKDVIHYSFLQQGKTVTATSYCQETDCMHEKLKKKRPRLVNRDGPILLHDNAQLHTSQATVHKLQSLNYEILVHPLYSSDITPTGYHIFKHFELAKCNKTFLNT</sequence>
<dbReference type="InterPro" id="IPR001888">
    <property type="entry name" value="Transposase_1"/>
</dbReference>
<dbReference type="GO" id="GO:0000014">
    <property type="term" value="F:single-stranded DNA endodeoxyribonuclease activity"/>
    <property type="evidence" value="ECO:0007669"/>
    <property type="project" value="TreeGrafter"/>
</dbReference>
<dbReference type="Gene3D" id="3.30.420.10">
    <property type="entry name" value="Ribonuclease H-like superfamily/Ribonuclease H"/>
    <property type="match status" value="1"/>
</dbReference>
<dbReference type="InterPro" id="IPR052709">
    <property type="entry name" value="Transposase-MT_Hybrid"/>
</dbReference>
<dbReference type="GO" id="GO:0031297">
    <property type="term" value="P:replication fork processing"/>
    <property type="evidence" value="ECO:0007669"/>
    <property type="project" value="TreeGrafter"/>
</dbReference>
<dbReference type="GO" id="GO:0035861">
    <property type="term" value="C:site of double-strand break"/>
    <property type="evidence" value="ECO:0007669"/>
    <property type="project" value="TreeGrafter"/>
</dbReference>
<dbReference type="GO" id="GO:0015074">
    <property type="term" value="P:DNA integration"/>
    <property type="evidence" value="ECO:0007669"/>
    <property type="project" value="TreeGrafter"/>
</dbReference>
<name>A0A6P7SMP7_9MOLL</name>
<dbReference type="InterPro" id="IPR036397">
    <property type="entry name" value="RNaseH_sf"/>
</dbReference>
<gene>
    <name evidence="2" type="primary">LOC115214505</name>
</gene>